<dbReference type="EMBL" id="LT981265">
    <property type="protein sequence ID" value="SPC34763.1"/>
    <property type="molecule type" value="Genomic_DNA"/>
</dbReference>
<keyword evidence="1" id="KW-0472">Membrane</keyword>
<protein>
    <recommendedName>
        <fullName evidence="4">PEFG-CTERM sorting domain-containing protein</fullName>
    </recommendedName>
</protein>
<dbReference type="RefSeq" id="WP_148695270.1">
    <property type="nucleotide sequence ID" value="NZ_LT981265.1"/>
</dbReference>
<dbReference type="Proteomes" id="UP000236248">
    <property type="component" value="Chromosome NCAV"/>
</dbReference>
<sequence length="353" mass="38485">MKYVSLAIVGIVIMMLTMPTLYAQGQIPQIPSIKEVSGRYVNDNAGIEITFPAGWSGMEMPLIMGMGNTIAMAVVMPGGIKDPSSVSPTGPMIMLNVTVIEKATLPSIKDTQFGKSDERVKEPKCKLLSFNNKSVSGVNGVVVEVECEVEFDGKPVTMRAKLFNASQEKDNTIRSVMLLFASTVDKYSSYVGDFDKALDTLRISNARSMDISQSVSKDFTQEVSVDGQNIPLNIYSNSDVKNLRFDAGSKTISFNVEGERGSLGITDIYPNNILKGPYIVTIDGEPAITMQITKPDTGEEGIRILYMHSIHEIKIVGTEVIPEFPVAVLPILALITGIAVFMARGKGMYRLQH</sequence>
<dbReference type="KEGG" id="ncv:NCAV_1599"/>
<accession>A0A2K5ASZ0</accession>
<dbReference type="AlphaFoldDB" id="A0A2K5ASZ0"/>
<evidence type="ECO:0000313" key="2">
    <source>
        <dbReference type="EMBL" id="SPC34763.1"/>
    </source>
</evidence>
<organism evidence="2 3">
    <name type="scientific">Candidatus Nitrosocaldus cavascurensis</name>
    <dbReference type="NCBI Taxonomy" id="2058097"/>
    <lineage>
        <taxon>Archaea</taxon>
        <taxon>Nitrososphaerota</taxon>
        <taxon>Nitrososphaeria</taxon>
        <taxon>Candidatus Nitrosocaldales</taxon>
        <taxon>Candidatus Nitrosocaldaceae</taxon>
        <taxon>Candidatus Nitrosocaldus</taxon>
    </lineage>
</organism>
<reference evidence="3" key="1">
    <citation type="submission" date="2018-01" db="EMBL/GenBank/DDBJ databases">
        <authorList>
            <person name="Kerou L M."/>
        </authorList>
    </citation>
    <scope>NUCLEOTIDE SEQUENCE [LARGE SCALE GENOMIC DNA]</scope>
    <source>
        <strain evidence="3">SCU2</strain>
    </source>
</reference>
<proteinExistence type="predicted"/>
<name>A0A2K5ASZ0_9ARCH</name>
<dbReference type="GeneID" id="41595591"/>
<feature type="transmembrane region" description="Helical" evidence="1">
    <location>
        <begin position="324"/>
        <end position="343"/>
    </location>
</feature>
<keyword evidence="1" id="KW-1133">Transmembrane helix</keyword>
<gene>
    <name evidence="2" type="ORF">NCAV_1599</name>
</gene>
<keyword evidence="3" id="KW-1185">Reference proteome</keyword>
<evidence type="ECO:0008006" key="4">
    <source>
        <dbReference type="Google" id="ProtNLM"/>
    </source>
</evidence>
<keyword evidence="1" id="KW-0812">Transmembrane</keyword>
<evidence type="ECO:0000313" key="3">
    <source>
        <dbReference type="Proteomes" id="UP000236248"/>
    </source>
</evidence>
<evidence type="ECO:0000256" key="1">
    <source>
        <dbReference type="SAM" id="Phobius"/>
    </source>
</evidence>